<dbReference type="AlphaFoldDB" id="A0A1H5FKG9"/>
<sequence length="40" mass="4625">MWIEYLFIMPENTRSARRVAAHLPRVAPHAGPERTTLHAK</sequence>
<dbReference type="EMBL" id="FNTV01000001">
    <property type="protein sequence ID" value="SEE03831.1"/>
    <property type="molecule type" value="Genomic_DNA"/>
</dbReference>
<organism evidence="1 2">
    <name type="scientific">Arthrobacter alpinus</name>
    <dbReference type="NCBI Taxonomy" id="656366"/>
    <lineage>
        <taxon>Bacteria</taxon>
        <taxon>Bacillati</taxon>
        <taxon>Actinomycetota</taxon>
        <taxon>Actinomycetes</taxon>
        <taxon>Micrococcales</taxon>
        <taxon>Micrococcaceae</taxon>
        <taxon>Arthrobacter</taxon>
    </lineage>
</organism>
<dbReference type="Proteomes" id="UP000182725">
    <property type="component" value="Unassembled WGS sequence"/>
</dbReference>
<gene>
    <name evidence="1" type="ORF">SAMN04489740_0530</name>
</gene>
<proteinExistence type="predicted"/>
<evidence type="ECO:0000313" key="2">
    <source>
        <dbReference type="Proteomes" id="UP000182725"/>
    </source>
</evidence>
<name>A0A1H5FKG9_9MICC</name>
<protein>
    <submittedName>
        <fullName evidence="1">Uncharacterized protein</fullName>
    </submittedName>
</protein>
<accession>A0A1H5FKG9</accession>
<reference evidence="1 2" key="1">
    <citation type="submission" date="2016-10" db="EMBL/GenBank/DDBJ databases">
        <authorList>
            <person name="de Groot N.N."/>
        </authorList>
    </citation>
    <scope>NUCLEOTIDE SEQUENCE [LARGE SCALE GENOMIC DNA]</scope>
    <source>
        <strain evidence="1 2">DSM 22274</strain>
    </source>
</reference>
<evidence type="ECO:0000313" key="1">
    <source>
        <dbReference type="EMBL" id="SEE03831.1"/>
    </source>
</evidence>